<gene>
    <name evidence="1" type="ORF">STURON_00902</name>
</gene>
<evidence type="ECO:0008006" key="3">
    <source>
        <dbReference type="Google" id="ProtNLM"/>
    </source>
</evidence>
<name>A0A0K1P794_9MOLU</name>
<evidence type="ECO:0000313" key="1">
    <source>
        <dbReference type="EMBL" id="AKU80148.1"/>
    </source>
</evidence>
<dbReference type="OrthoDB" id="388723at2"/>
<dbReference type="PATRIC" id="fig|216946.3.peg.932"/>
<dbReference type="PROSITE" id="PS51257">
    <property type="entry name" value="PROKAR_LIPOPROTEIN"/>
    <property type="match status" value="1"/>
</dbReference>
<dbReference type="KEGG" id="stur:STURON_00902"/>
<reference evidence="1 2" key="1">
    <citation type="journal article" date="2015" name="Genome Announc.">
        <title>Complete Genome Sequence of Spiroplasma turonicum Strain Tab4cT, a Parasite of a Horse Fly, Haematopota sp. (Diptera: Tabanidae).</title>
        <authorList>
            <person name="Davis R.E."/>
            <person name="Shao J."/>
            <person name="Zhao Y."/>
            <person name="Gasparich G.E."/>
            <person name="Gaynor B.J."/>
            <person name="Donofrio N."/>
        </authorList>
    </citation>
    <scope>NUCLEOTIDE SEQUENCE [LARGE SCALE GENOMIC DNA]</scope>
    <source>
        <strain evidence="1 2">Tab4c</strain>
    </source>
</reference>
<protein>
    <recommendedName>
        <fullName evidence="3">Lipoprotein</fullName>
    </recommendedName>
</protein>
<accession>A0A0K1P794</accession>
<evidence type="ECO:0000313" key="2">
    <source>
        <dbReference type="Proteomes" id="UP000067243"/>
    </source>
</evidence>
<keyword evidence="2" id="KW-1185">Reference proteome</keyword>
<dbReference type="EMBL" id="CP012328">
    <property type="protein sequence ID" value="AKU80148.1"/>
    <property type="molecule type" value="Genomic_DNA"/>
</dbReference>
<proteinExistence type="predicted"/>
<organism evidence="1 2">
    <name type="scientific">Spiroplasma turonicum</name>
    <dbReference type="NCBI Taxonomy" id="216946"/>
    <lineage>
        <taxon>Bacteria</taxon>
        <taxon>Bacillati</taxon>
        <taxon>Mycoplasmatota</taxon>
        <taxon>Mollicutes</taxon>
        <taxon>Entomoplasmatales</taxon>
        <taxon>Spiroplasmataceae</taxon>
        <taxon>Spiroplasma</taxon>
    </lineage>
</organism>
<dbReference type="AlphaFoldDB" id="A0A0K1P794"/>
<dbReference type="RefSeq" id="WP_075048714.1">
    <property type="nucleotide sequence ID" value="NZ_CP012328.1"/>
</dbReference>
<sequence length="705" mass="82332">MLKLVLSFCAVTSITGCGVSTLVKNTNDNDYYEKLKEDILTNKKYIGSVNYNDYDGQRFYSENSLNEYILGKSYIDKVYTSSNPSKIIKDYENSILDENKIYDLDTNNSKQVFRDVFNNATLSSSDALNTYVNKGNIKEKYSYDSIKWFSTPEEAKLYEKEKLSIYNSIFYMVNGYYYNAFNIDDIENLLASFEEGLNVNINKSLNGTKLINPYSFAGTISDFRSNVKDFLNPDFMSKYFSDVIDIDSENSLTITPTGNNEFRVNQNGTQKIYYGSNNESYKIRFANKYSSNFEMIKDFKDISKWDTSGSEGTWSIGRRYWKRDIEILNQYNRVEKVTIILMPKWSYGFGKNNPSFDFYNYHDDTISSAKVYLNKKDKENKTNVLGVLSDLPLRYGVNDITQEEKTKLFDIFFDNYFQKVLTNFAENSNKRLTYADILKGNNIYNINETVKKDLVYKLNNGIGKNYTILQSISDFNIRKEKIKENGKWIDDEIKYELNPGLYVNEKELDTFLPLNNGINSFVKYFQSYDMLFSNREGNKLSGSMEEAKEKAFINGKRTLKKQYIAYDVFGNTEVSGESEEDVIRKMQNKIYLESKLVNNNEIKTWNLNFKKSFDSIISDGRYLVYKIKNINKPNDYLYFPSFELALNSIKSSLNIDNILKNKISKRFYYDYIDYKNINHRILFFDDDIESVLSKIKSYLEGIIDL</sequence>
<dbReference type="Proteomes" id="UP000067243">
    <property type="component" value="Chromosome"/>
</dbReference>